<name>A0ABP1QYV0_9HEXA</name>
<protein>
    <recommendedName>
        <fullName evidence="9">Tetraspanin</fullName>
    </recommendedName>
</protein>
<evidence type="ECO:0000256" key="1">
    <source>
        <dbReference type="ARBA" id="ARBA00004141"/>
    </source>
</evidence>
<keyword evidence="4 6" id="KW-0472">Membrane</keyword>
<evidence type="ECO:0000256" key="6">
    <source>
        <dbReference type="SAM" id="Phobius"/>
    </source>
</evidence>
<feature type="transmembrane region" description="Helical" evidence="6">
    <location>
        <begin position="339"/>
        <end position="366"/>
    </location>
</feature>
<feature type="region of interest" description="Disordered" evidence="5">
    <location>
        <begin position="199"/>
        <end position="240"/>
    </location>
</feature>
<feature type="transmembrane region" description="Helical" evidence="6">
    <location>
        <begin position="6"/>
        <end position="30"/>
    </location>
</feature>
<feature type="compositionally biased region" description="Basic and acidic residues" evidence="5">
    <location>
        <begin position="199"/>
        <end position="212"/>
    </location>
</feature>
<proteinExistence type="predicted"/>
<dbReference type="Pfam" id="PF00335">
    <property type="entry name" value="Tetraspanin"/>
    <property type="match status" value="1"/>
</dbReference>
<keyword evidence="3 6" id="KW-1133">Transmembrane helix</keyword>
<dbReference type="Proteomes" id="UP001642540">
    <property type="component" value="Unassembled WGS sequence"/>
</dbReference>
<evidence type="ECO:0000256" key="4">
    <source>
        <dbReference type="ARBA" id="ARBA00023136"/>
    </source>
</evidence>
<dbReference type="PANTHER" id="PTHR19282:SF551">
    <property type="entry name" value="RE08073P-RELATED"/>
    <property type="match status" value="1"/>
</dbReference>
<reference evidence="7 8" key="1">
    <citation type="submission" date="2024-08" db="EMBL/GenBank/DDBJ databases">
        <authorList>
            <person name="Cucini C."/>
            <person name="Frati F."/>
        </authorList>
    </citation>
    <scope>NUCLEOTIDE SEQUENCE [LARGE SCALE GENOMIC DNA]</scope>
</reference>
<keyword evidence="2 6" id="KW-0812">Transmembrane</keyword>
<feature type="compositionally biased region" description="Acidic residues" evidence="5">
    <location>
        <begin position="213"/>
        <end position="232"/>
    </location>
</feature>
<comment type="caution">
    <text evidence="7">The sequence shown here is derived from an EMBL/GenBank/DDBJ whole genome shotgun (WGS) entry which is preliminary data.</text>
</comment>
<evidence type="ECO:0000256" key="5">
    <source>
        <dbReference type="SAM" id="MobiDB-lite"/>
    </source>
</evidence>
<dbReference type="EMBL" id="CAXLJM020000049">
    <property type="protein sequence ID" value="CAL8114020.1"/>
    <property type="molecule type" value="Genomic_DNA"/>
</dbReference>
<evidence type="ECO:0000313" key="8">
    <source>
        <dbReference type="Proteomes" id="UP001642540"/>
    </source>
</evidence>
<evidence type="ECO:0000313" key="7">
    <source>
        <dbReference type="EMBL" id="CAL8114020.1"/>
    </source>
</evidence>
<organism evidence="7 8">
    <name type="scientific">Orchesella dallaii</name>
    <dbReference type="NCBI Taxonomy" id="48710"/>
    <lineage>
        <taxon>Eukaryota</taxon>
        <taxon>Metazoa</taxon>
        <taxon>Ecdysozoa</taxon>
        <taxon>Arthropoda</taxon>
        <taxon>Hexapoda</taxon>
        <taxon>Collembola</taxon>
        <taxon>Entomobryomorpha</taxon>
        <taxon>Entomobryoidea</taxon>
        <taxon>Orchesellidae</taxon>
        <taxon>Orchesellinae</taxon>
        <taxon>Orchesella</taxon>
    </lineage>
</organism>
<evidence type="ECO:0008006" key="9">
    <source>
        <dbReference type="Google" id="ProtNLM"/>
    </source>
</evidence>
<accession>A0ABP1QYV0</accession>
<dbReference type="InterPro" id="IPR018499">
    <property type="entry name" value="Tetraspanin/Peripherin"/>
</dbReference>
<feature type="transmembrane region" description="Helical" evidence="6">
    <location>
        <begin position="109"/>
        <end position="130"/>
    </location>
</feature>
<evidence type="ECO:0000256" key="2">
    <source>
        <dbReference type="ARBA" id="ARBA00022692"/>
    </source>
</evidence>
<keyword evidence="8" id="KW-1185">Reference proteome</keyword>
<evidence type="ECO:0000256" key="3">
    <source>
        <dbReference type="ARBA" id="ARBA00022989"/>
    </source>
</evidence>
<feature type="transmembrane region" description="Helical" evidence="6">
    <location>
        <begin position="78"/>
        <end position="97"/>
    </location>
</feature>
<gene>
    <name evidence="7" type="ORF">ODALV1_LOCUS16277</name>
</gene>
<comment type="subcellular location">
    <subcellularLocation>
        <location evidence="1">Membrane</location>
        <topology evidence="1">Multi-pass membrane protein</topology>
    </subcellularLocation>
</comment>
<sequence length="372" mass="42016">MNLVRYPFFAVNSLFMILGIGILSMGILLLTNSSIIDQLQVNIEQKSNYSEGADRADVPAILRPFAGPRWLEKVRDPACYLLIVFGSMYFTLSFIGYCGGVKDSTGIMLLYASLLITIFVIQIVGVSLYLKYKPDLKDDMINAINRQYRSEEMREFTQFEYILDTIMINHKCCGVNNEKDFKEAYSHVYLLRSMFMDPRSSRGPRDVPHNLDDIELEDSEESETEEENDEAGNDVSSTTENVAINAGMVNTKMPVEGRVITGEKLSERQVPVSCCKLNLTSVEAVKMLRNIYRKQDDKLELLRYAFDSTCVTDPDETNAYVDDGCFDKIHAEISTPLRVGAIILGSIQLCGLVLAIYIFITSFYIFKQTAKA</sequence>
<dbReference type="PANTHER" id="PTHR19282">
    <property type="entry name" value="TETRASPANIN"/>
    <property type="match status" value="1"/>
</dbReference>